<protein>
    <submittedName>
        <fullName evidence="2">Peptidase M16</fullName>
    </submittedName>
</protein>
<dbReference type="Gene3D" id="3.30.830.10">
    <property type="entry name" value="Metalloenzyme, LuxS/M16 peptidase-like"/>
    <property type="match status" value="2"/>
</dbReference>
<dbReference type="Proteomes" id="UP000033673">
    <property type="component" value="Unassembled WGS sequence"/>
</dbReference>
<evidence type="ECO:0000313" key="2">
    <source>
        <dbReference type="EMBL" id="KJY83997.1"/>
    </source>
</evidence>
<name>A0A0F4NLJ5_9VIBR</name>
<dbReference type="STRING" id="579748.TW81_06655"/>
<gene>
    <name evidence="2" type="ORF">TW81_06655</name>
</gene>
<dbReference type="AlphaFoldDB" id="A0A0F4NLJ5"/>
<dbReference type="RefSeq" id="WP_045954917.1">
    <property type="nucleotide sequence ID" value="NZ_JXXV01000012.1"/>
</dbReference>
<keyword evidence="3" id="KW-1185">Reference proteome</keyword>
<dbReference type="InterPro" id="IPR011249">
    <property type="entry name" value="Metalloenz_LuxS/M16"/>
</dbReference>
<dbReference type="PATRIC" id="fig|579748.3.peg.1367"/>
<dbReference type="InterPro" id="IPR007863">
    <property type="entry name" value="Peptidase_M16_C"/>
</dbReference>
<feature type="domain" description="Peptidase M16 C-terminal" evidence="1">
    <location>
        <begin position="142"/>
        <end position="312"/>
    </location>
</feature>
<dbReference type="Pfam" id="PF05193">
    <property type="entry name" value="Peptidase_M16_C"/>
    <property type="match status" value="1"/>
</dbReference>
<accession>A0A0F4NLJ5</accession>
<comment type="caution">
    <text evidence="2">The sequence shown here is derived from an EMBL/GenBank/DDBJ whole genome shotgun (WGS) entry which is preliminary data.</text>
</comment>
<dbReference type="EMBL" id="JXXV01000012">
    <property type="protein sequence ID" value="KJY83997.1"/>
    <property type="molecule type" value="Genomic_DNA"/>
</dbReference>
<sequence length="380" mass="41978">MSYSLRRLIGAALSVALVFSPALCASALSGLWFEHTDIQMPSNLKVAELTNGVRFIVLPTTRNSNEVSLRVRISQRSQQYADHSALALDAANSTIQQISWSAASTPDHTIFSLDLEHADSKTIEDNLAIILEAIRNGKDRNAFSHNFYTPNNVTVVVTGGINTKSTIKQIRRLFSDWEQPLPSQAQMQPNIALSTYLQPTQTSDTSVSRSTIRALQESQDSKQQRRELLVISLANEVLGQRIQQAVEQHQFQAKVAVKSEILFDQVVLSQIQVSNLSADEKSAAENLVNSEIKRAIASGFSQSEYELAVSQLRQQLDNQTRLSSGHYAAEQADRLVAALNKGRAYTAPSYDLDLVNYHVAHLSQHDLGKAFASSWSNNQG</sequence>
<reference evidence="2 3" key="1">
    <citation type="journal article" date="2015" name="BMC Genomics">
        <title>Genome mining reveals unlocked bioactive potential of marine Gram-negative bacteria.</title>
        <authorList>
            <person name="Machado H."/>
            <person name="Sonnenschein E.C."/>
            <person name="Melchiorsen J."/>
            <person name="Gram L."/>
        </authorList>
    </citation>
    <scope>NUCLEOTIDE SEQUENCE [LARGE SCALE GENOMIC DNA]</scope>
    <source>
        <strain evidence="2 3">S2757</strain>
    </source>
</reference>
<evidence type="ECO:0000259" key="1">
    <source>
        <dbReference type="Pfam" id="PF05193"/>
    </source>
</evidence>
<dbReference type="OrthoDB" id="5906248at2"/>
<organism evidence="2 3">
    <name type="scientific">Vibrio galatheae</name>
    <dbReference type="NCBI Taxonomy" id="579748"/>
    <lineage>
        <taxon>Bacteria</taxon>
        <taxon>Pseudomonadati</taxon>
        <taxon>Pseudomonadota</taxon>
        <taxon>Gammaproteobacteria</taxon>
        <taxon>Vibrionales</taxon>
        <taxon>Vibrionaceae</taxon>
        <taxon>Vibrio</taxon>
    </lineage>
</organism>
<dbReference type="SUPFAM" id="SSF63411">
    <property type="entry name" value="LuxS/MPP-like metallohydrolase"/>
    <property type="match status" value="1"/>
</dbReference>
<evidence type="ECO:0000313" key="3">
    <source>
        <dbReference type="Proteomes" id="UP000033673"/>
    </source>
</evidence>
<dbReference type="GO" id="GO:0046872">
    <property type="term" value="F:metal ion binding"/>
    <property type="evidence" value="ECO:0007669"/>
    <property type="project" value="InterPro"/>
</dbReference>
<proteinExistence type="predicted"/>